<evidence type="ECO:0000256" key="1">
    <source>
        <dbReference type="SAM" id="SignalP"/>
    </source>
</evidence>
<gene>
    <name evidence="2" type="ORF">E7746_10855</name>
</gene>
<dbReference type="InterPro" id="IPR010870">
    <property type="entry name" value="Porin_O/P"/>
</dbReference>
<dbReference type="AlphaFoldDB" id="A0A4P7VPC2"/>
<proteinExistence type="predicted"/>
<evidence type="ECO:0000313" key="2">
    <source>
        <dbReference type="EMBL" id="QCD36341.1"/>
    </source>
</evidence>
<accession>A0A4P7VPC2</accession>
<dbReference type="OrthoDB" id="1014488at2"/>
<sequence length="445" mass="49838">MKKQIFLSLIAACSLSVAAQDFDTNPTIKIDNKEEDLHFTVGARMMMDAAWYHTDYTPMKSGAKLTDARIRTSMTFQDWYFYADFDFSGGKFTQKNIFLQYSLAPDKYDGISSFKAGYFNDPLGLSRNTSMGSYHFISRAAPAVALCPGRELGLAYRYYNNPFYSNVGVFAENPYNNQISGFQGVAVGGRWLYRPINDGTTAFHIGAAFHYGHLNSGETVDNVKKTVLILGTPMETAVDPTEFVQAILPYANNVYNINAELMYVSPKFFARGEYMWKHVTKKRDDQTLFEANLGSIDSWGTLESWQAGNPLGSNSFNGAYVEAGYKIFGPDYKYNSAEGLLGGLSGRSLEIVARYSYTGLNDLVDGEYYSAGRDQYYPNGVIADYPATSLSVGGGNLHSFTIGANYSFNKFVQVMLEYNYNHLDRDKYMSDSNFNCIQGRLMFSF</sequence>
<name>A0A4P7VPC2_9BACT</name>
<dbReference type="SUPFAM" id="SSF56935">
    <property type="entry name" value="Porins"/>
    <property type="match status" value="1"/>
</dbReference>
<reference evidence="2 3" key="1">
    <citation type="submission" date="2019-02" db="EMBL/GenBank/DDBJ databases">
        <title>Isolation and identification of novel species under the genus Muribaculum.</title>
        <authorList>
            <person name="Miyake S."/>
            <person name="Ding Y."/>
            <person name="Low A."/>
            <person name="Soh M."/>
            <person name="Seedorf H."/>
        </authorList>
    </citation>
    <scope>NUCLEOTIDE SEQUENCE [LARGE SCALE GENOMIC DNA]</scope>
    <source>
        <strain evidence="2 3">TLL-A4</strain>
    </source>
</reference>
<dbReference type="Pfam" id="PF07396">
    <property type="entry name" value="Porin_O_P"/>
    <property type="match status" value="1"/>
</dbReference>
<feature type="chain" id="PRO_5020352567" description="Porin" evidence="1">
    <location>
        <begin position="20"/>
        <end position="445"/>
    </location>
</feature>
<dbReference type="EMBL" id="CP039393">
    <property type="protein sequence ID" value="QCD36341.1"/>
    <property type="molecule type" value="Genomic_DNA"/>
</dbReference>
<dbReference type="Gene3D" id="2.40.160.10">
    <property type="entry name" value="Porin"/>
    <property type="match status" value="1"/>
</dbReference>
<dbReference type="RefSeq" id="WP_136410793.1">
    <property type="nucleotide sequence ID" value="NZ_CANQMU010000003.1"/>
</dbReference>
<evidence type="ECO:0008006" key="4">
    <source>
        <dbReference type="Google" id="ProtNLM"/>
    </source>
</evidence>
<dbReference type="Proteomes" id="UP000297031">
    <property type="component" value="Chromosome"/>
</dbReference>
<feature type="signal peptide" evidence="1">
    <location>
        <begin position="1"/>
        <end position="19"/>
    </location>
</feature>
<organism evidence="2 3">
    <name type="scientific">Muribaculum gordoncarteri</name>
    <dbReference type="NCBI Taxonomy" id="2530390"/>
    <lineage>
        <taxon>Bacteria</taxon>
        <taxon>Pseudomonadati</taxon>
        <taxon>Bacteroidota</taxon>
        <taxon>Bacteroidia</taxon>
        <taxon>Bacteroidales</taxon>
        <taxon>Muribaculaceae</taxon>
        <taxon>Muribaculum</taxon>
    </lineage>
</organism>
<dbReference type="InterPro" id="IPR023614">
    <property type="entry name" value="Porin_dom_sf"/>
</dbReference>
<evidence type="ECO:0000313" key="3">
    <source>
        <dbReference type="Proteomes" id="UP000297031"/>
    </source>
</evidence>
<keyword evidence="1" id="KW-0732">Signal</keyword>
<keyword evidence="3" id="KW-1185">Reference proteome</keyword>
<protein>
    <recommendedName>
        <fullName evidence="4">Porin</fullName>
    </recommendedName>
</protein>
<dbReference type="KEGG" id="mgod:E7746_10855"/>